<dbReference type="InterPro" id="IPR011042">
    <property type="entry name" value="6-blade_b-propeller_TolB-like"/>
</dbReference>
<proteinExistence type="predicted"/>
<keyword evidence="3" id="KW-1185">Reference proteome</keyword>
<dbReference type="Gene3D" id="2.120.10.30">
    <property type="entry name" value="TolB, C-terminal domain"/>
    <property type="match status" value="3"/>
</dbReference>
<sequence length="722" mass="79705">MKKTQTPLLLLLLLLLLISAVAGLPSTIYFTTLGRSRYTFDIFTLPILPTINGQDEVQLTDGQSVNYNGHFPSPSQSSSLLSLVSNHTIPYPSSSPPPHVLIYVTERHGTTNIYLDVYTPKTFTTKPHKNPSRRSALEITNRVQFPLLDHPVKGSSSTFTTTMKDRPSILGDTDELIYVSTHEDPGRPRRSWAAVYSTRIGPGGETRRLTPRGQADFSPAVSPSGEWIAVASEGERGWGGEVEDLNTDIIVFRSSEPEKRFRAVRHGGWPTWLDDSTLYFHRRSSVDGWVSVYRAVLPNRRGGEIRERLVKVERLTPPGFHAFAPAASPTNKTFIAVATRRPGSAFRHIELFDVDRRRFVEVTRIVSPNAHHYNPFMFHDGSRVGYHKCRGSEGDGGGKNGSPLFLESLESPIPSVNLFRIDGSFPSFSPDGERIAYVGLPGLYVANRDGSGKREVFPGLAFATGWDWKRKGVVYTSIGPVFATEQSGVDVVSINVDEPGAPIKKLTTGGHNNAFPSASPDGKWVVFRSGRSGHKNLYIMDAIEGEKGGIRRLTEGPWTDTMCNWSPDGEWIAFASDRDKPGDKPAAGSFAIYIIHPNGTGLRRVVYTGEGGKANHPWFSPDSKSIAFTTDYAAVSAEPIANPHHYQPYGDIFAANIDGSGITRLTHNAYEDGTPTWGPKYMKPTDVAEQLNDKETCEFDDCHWLSEASKQVNQVQDKRVCA</sequence>
<gene>
    <name evidence="2" type="ORF">Scep_002622</name>
</gene>
<evidence type="ECO:0000313" key="3">
    <source>
        <dbReference type="Proteomes" id="UP001419268"/>
    </source>
</evidence>
<keyword evidence="1" id="KW-0732">Signal</keyword>
<dbReference type="PANTHER" id="PTHR32161:SF8">
    <property type="entry name" value="DPP6 N-TERMINAL DOMAIN-LIKE PROTEIN"/>
    <property type="match status" value="1"/>
</dbReference>
<dbReference type="Proteomes" id="UP001419268">
    <property type="component" value="Unassembled WGS sequence"/>
</dbReference>
<name>A0AAP0LAJ7_9MAGN</name>
<dbReference type="SUPFAM" id="SSF82171">
    <property type="entry name" value="DPP6 N-terminal domain-like"/>
    <property type="match status" value="2"/>
</dbReference>
<comment type="caution">
    <text evidence="2">The sequence shown here is derived from an EMBL/GenBank/DDBJ whole genome shotgun (WGS) entry which is preliminary data.</text>
</comment>
<reference evidence="2 3" key="1">
    <citation type="submission" date="2024-01" db="EMBL/GenBank/DDBJ databases">
        <title>Genome assemblies of Stephania.</title>
        <authorList>
            <person name="Yang L."/>
        </authorList>
    </citation>
    <scope>NUCLEOTIDE SEQUENCE [LARGE SCALE GENOMIC DNA]</scope>
    <source>
        <strain evidence="2">JXDWG</strain>
        <tissue evidence="2">Leaf</tissue>
    </source>
</reference>
<dbReference type="Pfam" id="PF07676">
    <property type="entry name" value="PD40"/>
    <property type="match status" value="4"/>
</dbReference>
<feature type="signal peptide" evidence="1">
    <location>
        <begin position="1"/>
        <end position="23"/>
    </location>
</feature>
<feature type="chain" id="PRO_5042958240" evidence="1">
    <location>
        <begin position="24"/>
        <end position="722"/>
    </location>
</feature>
<protein>
    <submittedName>
        <fullName evidence="2">Uncharacterized protein</fullName>
    </submittedName>
</protein>
<evidence type="ECO:0000256" key="1">
    <source>
        <dbReference type="SAM" id="SignalP"/>
    </source>
</evidence>
<dbReference type="InterPro" id="IPR011659">
    <property type="entry name" value="WD40"/>
</dbReference>
<dbReference type="AlphaFoldDB" id="A0AAP0LAJ7"/>
<dbReference type="PANTHER" id="PTHR32161">
    <property type="entry name" value="DPP6 N-TERMINAL DOMAIN-LIKE PROTEIN"/>
    <property type="match status" value="1"/>
</dbReference>
<organism evidence="2 3">
    <name type="scientific">Stephania cephalantha</name>
    <dbReference type="NCBI Taxonomy" id="152367"/>
    <lineage>
        <taxon>Eukaryota</taxon>
        <taxon>Viridiplantae</taxon>
        <taxon>Streptophyta</taxon>
        <taxon>Embryophyta</taxon>
        <taxon>Tracheophyta</taxon>
        <taxon>Spermatophyta</taxon>
        <taxon>Magnoliopsida</taxon>
        <taxon>Ranunculales</taxon>
        <taxon>Menispermaceae</taxon>
        <taxon>Menispermoideae</taxon>
        <taxon>Cissampelideae</taxon>
        <taxon>Stephania</taxon>
    </lineage>
</organism>
<evidence type="ECO:0000313" key="2">
    <source>
        <dbReference type="EMBL" id="KAK9167431.1"/>
    </source>
</evidence>
<accession>A0AAP0LAJ7</accession>
<dbReference type="EMBL" id="JBBNAG010000001">
    <property type="protein sequence ID" value="KAK9167431.1"/>
    <property type="molecule type" value="Genomic_DNA"/>
</dbReference>